<dbReference type="EMBL" id="JBFDAA010000005">
    <property type="protein sequence ID" value="KAL1132165.1"/>
    <property type="molecule type" value="Genomic_DNA"/>
</dbReference>
<feature type="region of interest" description="Disordered" evidence="1">
    <location>
        <begin position="103"/>
        <end position="138"/>
    </location>
</feature>
<dbReference type="AlphaFoldDB" id="A0ABD0YLP1"/>
<accession>A0ABD0YLP1</accession>
<reference evidence="3 4" key="1">
    <citation type="submission" date="2024-07" db="EMBL/GenBank/DDBJ databases">
        <title>Chromosome-level genome assembly of the water stick insect Ranatra chinensis (Heteroptera: Nepidae).</title>
        <authorList>
            <person name="Liu X."/>
        </authorList>
    </citation>
    <scope>NUCLEOTIDE SEQUENCE [LARGE SCALE GENOMIC DNA]</scope>
    <source>
        <strain evidence="3">Cailab_2021Rc</strain>
        <tissue evidence="3">Muscle</tissue>
    </source>
</reference>
<keyword evidence="2" id="KW-1133">Transmembrane helix</keyword>
<proteinExistence type="predicted"/>
<gene>
    <name evidence="3" type="ORF">AAG570_010122</name>
</gene>
<keyword evidence="2" id="KW-0812">Transmembrane</keyword>
<evidence type="ECO:0000256" key="2">
    <source>
        <dbReference type="SAM" id="Phobius"/>
    </source>
</evidence>
<feature type="compositionally biased region" description="Low complexity" evidence="1">
    <location>
        <begin position="107"/>
        <end position="120"/>
    </location>
</feature>
<keyword evidence="2" id="KW-0472">Membrane</keyword>
<comment type="caution">
    <text evidence="3">The sequence shown here is derived from an EMBL/GenBank/DDBJ whole genome shotgun (WGS) entry which is preliminary data.</text>
</comment>
<keyword evidence="4" id="KW-1185">Reference proteome</keyword>
<name>A0ABD0YLP1_9HEMI</name>
<sequence>MVPNIVFITVCKDTRGAYRYCGGGACIYKEYFEDRVFNCPYKDCLDENGCSVSVTMDGMDSGFELNTRVTVTATTSIFLSFFLFLGCIWLCRYFDMLCWSAGPAPPSSEASPSAPTTPSPDSHDKDLPPAYETLFPDR</sequence>
<protein>
    <submittedName>
        <fullName evidence="3">Uncharacterized protein</fullName>
    </submittedName>
</protein>
<feature type="transmembrane region" description="Helical" evidence="2">
    <location>
        <begin position="69"/>
        <end position="91"/>
    </location>
</feature>
<organism evidence="3 4">
    <name type="scientific">Ranatra chinensis</name>
    <dbReference type="NCBI Taxonomy" id="642074"/>
    <lineage>
        <taxon>Eukaryota</taxon>
        <taxon>Metazoa</taxon>
        <taxon>Ecdysozoa</taxon>
        <taxon>Arthropoda</taxon>
        <taxon>Hexapoda</taxon>
        <taxon>Insecta</taxon>
        <taxon>Pterygota</taxon>
        <taxon>Neoptera</taxon>
        <taxon>Paraneoptera</taxon>
        <taxon>Hemiptera</taxon>
        <taxon>Heteroptera</taxon>
        <taxon>Panheteroptera</taxon>
        <taxon>Nepomorpha</taxon>
        <taxon>Nepidae</taxon>
        <taxon>Ranatrinae</taxon>
        <taxon>Ranatra</taxon>
    </lineage>
</organism>
<evidence type="ECO:0000256" key="1">
    <source>
        <dbReference type="SAM" id="MobiDB-lite"/>
    </source>
</evidence>
<dbReference type="Proteomes" id="UP001558652">
    <property type="component" value="Unassembled WGS sequence"/>
</dbReference>
<evidence type="ECO:0000313" key="4">
    <source>
        <dbReference type="Proteomes" id="UP001558652"/>
    </source>
</evidence>
<evidence type="ECO:0000313" key="3">
    <source>
        <dbReference type="EMBL" id="KAL1132165.1"/>
    </source>
</evidence>